<name>A0AA41UNS5_9BACT</name>
<dbReference type="EMBL" id="JALJRB010000003">
    <property type="protein sequence ID" value="MCJ8499783.1"/>
    <property type="molecule type" value="Genomic_DNA"/>
</dbReference>
<dbReference type="PIRSF" id="PIRSF028069">
    <property type="entry name" value="UCP028069"/>
    <property type="match status" value="1"/>
</dbReference>
<reference evidence="1" key="1">
    <citation type="submission" date="2022-04" db="EMBL/GenBank/DDBJ databases">
        <title>Desulfatitalea alkaliphila sp. nov., a novel anaerobic sulfate-reducing bacterium isolated from terrestrial mud volcano, Taman Peninsula, Russia.</title>
        <authorList>
            <person name="Khomyakova M.A."/>
            <person name="Merkel A.Y."/>
            <person name="Slobodkin A.I."/>
        </authorList>
    </citation>
    <scope>NUCLEOTIDE SEQUENCE</scope>
    <source>
        <strain evidence="1">M08but</strain>
    </source>
</reference>
<dbReference type="Pfam" id="PF11932">
    <property type="entry name" value="DUF3450"/>
    <property type="match status" value="1"/>
</dbReference>
<gene>
    <name evidence="1" type="ORF">MRX98_04290</name>
</gene>
<organism evidence="1 2">
    <name type="scientific">Desulfatitalea alkaliphila</name>
    <dbReference type="NCBI Taxonomy" id="2929485"/>
    <lineage>
        <taxon>Bacteria</taxon>
        <taxon>Pseudomonadati</taxon>
        <taxon>Thermodesulfobacteriota</taxon>
        <taxon>Desulfobacteria</taxon>
        <taxon>Desulfobacterales</taxon>
        <taxon>Desulfosarcinaceae</taxon>
        <taxon>Desulfatitalea</taxon>
    </lineage>
</organism>
<sequence length="276" mass="30833">MMSGTITHNSAGRKLDPGGIWRAASAMALALLLTFGGGQSVSAEGPVTRIIDAEAAVLQQGRASQGRIDAMAEETDQLVHEYRDMERHHEQVTIYNDHLSQMIASQVSELASLERQIGRIEVTQREIVPLMLRMLAALEGFVAADIPFLVEERSARLAGLRALMHRADVDLPEKFRQLMLAYQTEADYGRSIEAYQGELLLDGHSRSVEFLRLGRLVLAYQTLDRRESGFWDAHRRQWTALAADYNLSVRQGIRMAQRQAAPDLIQVPVFVAEVLP</sequence>
<comment type="caution">
    <text evidence="1">The sequence shown here is derived from an EMBL/GenBank/DDBJ whole genome shotgun (WGS) entry which is preliminary data.</text>
</comment>
<dbReference type="AlphaFoldDB" id="A0AA41UNS5"/>
<dbReference type="Proteomes" id="UP001165427">
    <property type="component" value="Unassembled WGS sequence"/>
</dbReference>
<evidence type="ECO:0000313" key="2">
    <source>
        <dbReference type="Proteomes" id="UP001165427"/>
    </source>
</evidence>
<dbReference type="RefSeq" id="WP_246903283.1">
    <property type="nucleotide sequence ID" value="NZ_JALJRB010000003.1"/>
</dbReference>
<proteinExistence type="predicted"/>
<accession>A0AA41UNS5</accession>
<evidence type="ECO:0000313" key="1">
    <source>
        <dbReference type="EMBL" id="MCJ8499783.1"/>
    </source>
</evidence>
<keyword evidence="2" id="KW-1185">Reference proteome</keyword>
<protein>
    <submittedName>
        <fullName evidence="1">DUF3450 domain-containing protein</fullName>
    </submittedName>
</protein>
<dbReference type="InterPro" id="IPR016866">
    <property type="entry name" value="UCP028069"/>
</dbReference>